<reference evidence="2 3" key="1">
    <citation type="journal article" date="2021" name="BMC Biol.">
        <title>Horizontally acquired antibacterial genes associated with adaptive radiation of ladybird beetles.</title>
        <authorList>
            <person name="Li H.S."/>
            <person name="Tang X.F."/>
            <person name="Huang Y.H."/>
            <person name="Xu Z.Y."/>
            <person name="Chen M.L."/>
            <person name="Du X.Y."/>
            <person name="Qiu B.Y."/>
            <person name="Chen P.T."/>
            <person name="Zhang W."/>
            <person name="Slipinski A."/>
            <person name="Escalona H.E."/>
            <person name="Waterhouse R.M."/>
            <person name="Zwick A."/>
            <person name="Pang H."/>
        </authorList>
    </citation>
    <scope>NUCLEOTIDE SEQUENCE [LARGE SCALE GENOMIC DNA]</scope>
    <source>
        <strain evidence="2">SYSU2018</strain>
    </source>
</reference>
<dbReference type="Pfam" id="PF00179">
    <property type="entry name" value="UQ_con"/>
    <property type="match status" value="1"/>
</dbReference>
<evidence type="ECO:0000259" key="1">
    <source>
        <dbReference type="PROSITE" id="PS50127"/>
    </source>
</evidence>
<feature type="domain" description="UBC core" evidence="1">
    <location>
        <begin position="61"/>
        <end position="212"/>
    </location>
</feature>
<dbReference type="SMART" id="SM00212">
    <property type="entry name" value="UBCc"/>
    <property type="match status" value="1"/>
</dbReference>
<dbReference type="InterPro" id="IPR000608">
    <property type="entry name" value="UBC"/>
</dbReference>
<dbReference type="AlphaFoldDB" id="A0ABD2NQN6"/>
<dbReference type="InterPro" id="IPR016135">
    <property type="entry name" value="UBQ-conjugating_enzyme/RWD"/>
</dbReference>
<dbReference type="CDD" id="cd23814">
    <property type="entry name" value="UEV_AKTIP"/>
    <property type="match status" value="1"/>
</dbReference>
<dbReference type="Gene3D" id="3.10.110.10">
    <property type="entry name" value="Ubiquitin Conjugating Enzyme"/>
    <property type="match status" value="1"/>
</dbReference>
<organism evidence="2 3">
    <name type="scientific">Cryptolaemus montrouzieri</name>
    <dbReference type="NCBI Taxonomy" id="559131"/>
    <lineage>
        <taxon>Eukaryota</taxon>
        <taxon>Metazoa</taxon>
        <taxon>Ecdysozoa</taxon>
        <taxon>Arthropoda</taxon>
        <taxon>Hexapoda</taxon>
        <taxon>Insecta</taxon>
        <taxon>Pterygota</taxon>
        <taxon>Neoptera</taxon>
        <taxon>Endopterygota</taxon>
        <taxon>Coleoptera</taxon>
        <taxon>Polyphaga</taxon>
        <taxon>Cucujiformia</taxon>
        <taxon>Coccinelloidea</taxon>
        <taxon>Coccinellidae</taxon>
        <taxon>Scymninae</taxon>
        <taxon>Scymnini</taxon>
        <taxon>Cryptolaemus</taxon>
    </lineage>
</organism>
<dbReference type="PANTHER" id="PTHR24067">
    <property type="entry name" value="UBIQUITIN-CONJUGATING ENZYME E2"/>
    <property type="match status" value="1"/>
</dbReference>
<sequence>MKFIEDHYKMQETEALQVEDSAKPSGFVRQGSLRKVIPGEHNENLFLNQRGELNKLYTSIHLEYMILAEYKTVMTEEIPGIYVIPSRQNFLEWFGVIFVKRGLYEDGIFRFNLILDPEFPNTIKHPIVRFQSRMFHPAIDPESNELNVSKAFPKWDKVENHVWQVLKFVLWSFENLEGSLSYTVNEEAAHLFKSNKEEFKDSVKRIVAEGVDHLYDEPPMDDKHYITFEPYDSNVHETARAQLLTQKHDDFFKFQNSWVLPGTLTPLGRPPTPDSDQDS</sequence>
<dbReference type="EMBL" id="JABFTP020000144">
    <property type="protein sequence ID" value="KAL3280883.1"/>
    <property type="molecule type" value="Genomic_DNA"/>
</dbReference>
<evidence type="ECO:0000313" key="2">
    <source>
        <dbReference type="EMBL" id="KAL3280883.1"/>
    </source>
</evidence>
<proteinExistence type="predicted"/>
<evidence type="ECO:0000313" key="3">
    <source>
        <dbReference type="Proteomes" id="UP001516400"/>
    </source>
</evidence>
<name>A0ABD2NQN6_9CUCU</name>
<dbReference type="PROSITE" id="PS50127">
    <property type="entry name" value="UBC_2"/>
    <property type="match status" value="1"/>
</dbReference>
<dbReference type="Proteomes" id="UP001516400">
    <property type="component" value="Unassembled WGS sequence"/>
</dbReference>
<dbReference type="SUPFAM" id="SSF54495">
    <property type="entry name" value="UBC-like"/>
    <property type="match status" value="1"/>
</dbReference>
<keyword evidence="3" id="KW-1185">Reference proteome</keyword>
<protein>
    <recommendedName>
        <fullName evidence="1">UBC core domain-containing protein</fullName>
    </recommendedName>
</protein>
<gene>
    <name evidence="2" type="ORF">HHI36_004111</name>
</gene>
<dbReference type="InterPro" id="IPR050113">
    <property type="entry name" value="Ub_conjugating_enzyme"/>
</dbReference>
<comment type="caution">
    <text evidence="2">The sequence shown here is derived from an EMBL/GenBank/DDBJ whole genome shotgun (WGS) entry which is preliminary data.</text>
</comment>
<accession>A0ABD2NQN6</accession>